<dbReference type="GO" id="GO:0016020">
    <property type="term" value="C:membrane"/>
    <property type="evidence" value="ECO:0007669"/>
    <property type="project" value="UniProtKB-SubCell"/>
</dbReference>
<feature type="transmembrane region" description="Helical" evidence="5">
    <location>
        <begin position="21"/>
        <end position="48"/>
    </location>
</feature>
<keyword evidence="4 5" id="KW-0472">Membrane</keyword>
<keyword evidence="2 5" id="KW-0812">Transmembrane</keyword>
<evidence type="ECO:0008006" key="7">
    <source>
        <dbReference type="Google" id="ProtNLM"/>
    </source>
</evidence>
<reference evidence="6" key="1">
    <citation type="submission" date="2018-05" db="EMBL/GenBank/DDBJ databases">
        <authorList>
            <person name="Lanie J.A."/>
            <person name="Ng W.-L."/>
            <person name="Kazmierczak K.M."/>
            <person name="Andrzejewski T.M."/>
            <person name="Davidsen T.M."/>
            <person name="Wayne K.J."/>
            <person name="Tettelin H."/>
            <person name="Glass J.I."/>
            <person name="Rusch D."/>
            <person name="Podicherti R."/>
            <person name="Tsui H.-C.T."/>
            <person name="Winkler M.E."/>
        </authorList>
    </citation>
    <scope>NUCLEOTIDE SEQUENCE</scope>
</reference>
<dbReference type="PROSITE" id="PS00667">
    <property type="entry name" value="COMPLEX1_ND1_1"/>
    <property type="match status" value="1"/>
</dbReference>
<feature type="transmembrane region" description="Helical" evidence="5">
    <location>
        <begin position="104"/>
        <end position="126"/>
    </location>
</feature>
<dbReference type="InterPro" id="IPR001694">
    <property type="entry name" value="NADH_UbQ_OxRdtase_su1/FPO"/>
</dbReference>
<dbReference type="GO" id="GO:0009060">
    <property type="term" value="P:aerobic respiration"/>
    <property type="evidence" value="ECO:0007669"/>
    <property type="project" value="TreeGrafter"/>
</dbReference>
<dbReference type="EMBL" id="UINC01100214">
    <property type="protein sequence ID" value="SVC60105.1"/>
    <property type="molecule type" value="Genomic_DNA"/>
</dbReference>
<gene>
    <name evidence="6" type="ORF">METZ01_LOCUS312959</name>
</gene>
<feature type="non-terminal residue" evidence="6">
    <location>
        <position position="352"/>
    </location>
</feature>
<dbReference type="NCBIfam" id="NF004741">
    <property type="entry name" value="PRK06076.1-2"/>
    <property type="match status" value="1"/>
</dbReference>
<feature type="transmembrane region" description="Helical" evidence="5">
    <location>
        <begin position="308"/>
        <end position="328"/>
    </location>
</feature>
<protein>
    <recommendedName>
        <fullName evidence="7">NADH:ubiquinone oxidoreductase subunit 1 (Chain H)</fullName>
    </recommendedName>
</protein>
<dbReference type="AlphaFoldDB" id="A0A382NIG5"/>
<evidence type="ECO:0000256" key="4">
    <source>
        <dbReference type="ARBA" id="ARBA00023136"/>
    </source>
</evidence>
<comment type="subcellular location">
    <subcellularLocation>
        <location evidence="1">Membrane</location>
        <topology evidence="1">Multi-pass membrane protein</topology>
    </subcellularLocation>
</comment>
<dbReference type="GO" id="GO:0003954">
    <property type="term" value="F:NADH dehydrogenase activity"/>
    <property type="evidence" value="ECO:0007669"/>
    <property type="project" value="TreeGrafter"/>
</dbReference>
<dbReference type="PANTHER" id="PTHR11432:SF3">
    <property type="entry name" value="NADH-UBIQUINONE OXIDOREDUCTASE CHAIN 1"/>
    <property type="match status" value="1"/>
</dbReference>
<dbReference type="PANTHER" id="PTHR11432">
    <property type="entry name" value="NADH DEHYDROGENASE SUBUNIT 1"/>
    <property type="match status" value="1"/>
</dbReference>
<feature type="transmembrane region" description="Helical" evidence="5">
    <location>
        <begin position="211"/>
        <end position="229"/>
    </location>
</feature>
<evidence type="ECO:0000256" key="5">
    <source>
        <dbReference type="SAM" id="Phobius"/>
    </source>
</evidence>
<name>A0A382NIG5_9ZZZZ</name>
<proteinExistence type="inferred from homology"/>
<evidence type="ECO:0000256" key="1">
    <source>
        <dbReference type="ARBA" id="ARBA00004141"/>
    </source>
</evidence>
<accession>A0A382NIG5</accession>
<dbReference type="HAMAP" id="MF_01350">
    <property type="entry name" value="NDH1_NuoH"/>
    <property type="match status" value="1"/>
</dbReference>
<feature type="transmembrane region" description="Helical" evidence="5">
    <location>
        <begin position="179"/>
        <end position="199"/>
    </location>
</feature>
<evidence type="ECO:0000256" key="2">
    <source>
        <dbReference type="ARBA" id="ARBA00022692"/>
    </source>
</evidence>
<evidence type="ECO:0000313" key="6">
    <source>
        <dbReference type="EMBL" id="SVC60105.1"/>
    </source>
</evidence>
<feature type="transmembrane region" description="Helical" evidence="5">
    <location>
        <begin position="269"/>
        <end position="288"/>
    </location>
</feature>
<keyword evidence="3 5" id="KW-1133">Transmembrane helix</keyword>
<feature type="transmembrane region" description="Helical" evidence="5">
    <location>
        <begin position="138"/>
        <end position="158"/>
    </location>
</feature>
<dbReference type="Pfam" id="PF00146">
    <property type="entry name" value="NADHdh"/>
    <property type="match status" value="1"/>
</dbReference>
<organism evidence="6">
    <name type="scientific">marine metagenome</name>
    <dbReference type="NCBI Taxonomy" id="408172"/>
    <lineage>
        <taxon>unclassified sequences</taxon>
        <taxon>metagenomes</taxon>
        <taxon>ecological metagenomes</taxon>
    </lineage>
</organism>
<dbReference type="PROSITE" id="PS00668">
    <property type="entry name" value="COMPLEX1_ND1_2"/>
    <property type="match status" value="1"/>
</dbReference>
<dbReference type="InterPro" id="IPR018086">
    <property type="entry name" value="NADH_UbQ_OxRdtase_su1_CS"/>
</dbReference>
<evidence type="ECO:0000256" key="3">
    <source>
        <dbReference type="ARBA" id="ARBA00022989"/>
    </source>
</evidence>
<sequence>MTSVVDAFLSSFAHLNYDLDFMLSVIIISSGIIIFTIMALNAMVAVYFERKVSAFMQDRLGPMEVGIFGFKGGKRFWGGIGQTIADALKLLVKEDIIPNNADKFLMILAPFIIMSGALLTFIAVPLSENLVVSDFNIGIFYIVAMSSVGVIGIILAGWSSNNKWSLYGAMRAAAQIVSYEIPIGLSLLLVVLVVGSLHIGDIVQWQADHRWFIFHSPFSFIAFFIYYISTLAETNRIPFDIPEAESELVAGWMTEYSGFRWSIFFLSEYANMLIVSIVASIVFLGGWLSPLQMFNILPESWNILDGPVLGFFWIMIKAILLIFIMMWFRWTFPRLRVDQLMYLCWKVFVPFA</sequence>